<accession>A0A4R0JEU6</accession>
<dbReference type="InterPro" id="IPR011249">
    <property type="entry name" value="Metalloenz_LuxS/M16"/>
</dbReference>
<gene>
    <name evidence="1" type="ORF">E0H92_00195</name>
</gene>
<name>A0A4R0JEU6_9ACTN</name>
<protein>
    <recommendedName>
        <fullName evidence="3">Insulinase family protein</fullName>
    </recommendedName>
</protein>
<dbReference type="SUPFAM" id="SSF63411">
    <property type="entry name" value="LuxS/MPP-like metallohydrolase"/>
    <property type="match status" value="1"/>
</dbReference>
<dbReference type="AlphaFoldDB" id="A0A4R0JEU6"/>
<evidence type="ECO:0008006" key="3">
    <source>
        <dbReference type="Google" id="ProtNLM"/>
    </source>
</evidence>
<comment type="caution">
    <text evidence="1">The sequence shown here is derived from an EMBL/GenBank/DDBJ whole genome shotgun (WGS) entry which is preliminary data.</text>
</comment>
<dbReference type="GO" id="GO:0046872">
    <property type="term" value="F:metal ion binding"/>
    <property type="evidence" value="ECO:0007669"/>
    <property type="project" value="InterPro"/>
</dbReference>
<dbReference type="EMBL" id="SJKC01000001">
    <property type="protein sequence ID" value="TCC40175.1"/>
    <property type="molecule type" value="Genomic_DNA"/>
</dbReference>
<dbReference type="Proteomes" id="UP000294225">
    <property type="component" value="Unassembled WGS sequence"/>
</dbReference>
<evidence type="ECO:0000313" key="2">
    <source>
        <dbReference type="Proteomes" id="UP000294225"/>
    </source>
</evidence>
<dbReference type="Gene3D" id="3.30.830.10">
    <property type="entry name" value="Metalloenzyme, LuxS/M16 peptidase-like"/>
    <property type="match status" value="1"/>
</dbReference>
<dbReference type="RefSeq" id="WP_131494975.1">
    <property type="nucleotide sequence ID" value="NZ_SJKC01000001.1"/>
</dbReference>
<proteinExistence type="predicted"/>
<reference evidence="1 2" key="1">
    <citation type="submission" date="2019-02" db="EMBL/GenBank/DDBJ databases">
        <title>Kribbella capetownensis sp. nov. and Kribbella speibonae sp. nov., isolated from soil.</title>
        <authorList>
            <person name="Curtis S.M."/>
            <person name="Norton I."/>
            <person name="Everest G.J."/>
            <person name="Meyers P.R."/>
        </authorList>
    </citation>
    <scope>NUCLEOTIDE SEQUENCE [LARGE SCALE GENOMIC DNA]</scope>
    <source>
        <strain evidence="1 2">YM55</strain>
    </source>
</reference>
<organism evidence="1 2">
    <name type="scientific">Kribbella speibonae</name>
    <dbReference type="NCBI Taxonomy" id="1572660"/>
    <lineage>
        <taxon>Bacteria</taxon>
        <taxon>Bacillati</taxon>
        <taxon>Actinomycetota</taxon>
        <taxon>Actinomycetes</taxon>
        <taxon>Propionibacteriales</taxon>
        <taxon>Kribbellaceae</taxon>
        <taxon>Kribbella</taxon>
    </lineage>
</organism>
<evidence type="ECO:0000313" key="1">
    <source>
        <dbReference type="EMBL" id="TCC40175.1"/>
    </source>
</evidence>
<sequence length="168" mass="19270">MAGELRVTEVDGVPVYWVPGERRMRASLWFRGGLADETLPTRGWWHLLEHLALHDRDTIRAPINGRITMLHTTFDAEGEPDDIVTFLQDLCGWLGAPGFGDLEHERRVLRAESARRRPGPVELHMLWRYGAQGPGLVAYDEYDCKPPIRSGCGRWRRRRSRAATPYSH</sequence>